<dbReference type="EMBL" id="LJXB01000088">
    <property type="protein sequence ID" value="KPU56002.1"/>
    <property type="molecule type" value="Genomic_DNA"/>
</dbReference>
<evidence type="ECO:0000313" key="2">
    <source>
        <dbReference type="Proteomes" id="UP000050349"/>
    </source>
</evidence>
<name>A0A0P8WRM2_PSEFL</name>
<protein>
    <submittedName>
        <fullName evidence="1">Uncharacterized protein</fullName>
    </submittedName>
</protein>
<comment type="caution">
    <text evidence="1">The sequence shown here is derived from an EMBL/GenBank/DDBJ whole genome shotgun (WGS) entry which is preliminary data.</text>
</comment>
<dbReference type="Proteomes" id="UP000050349">
    <property type="component" value="Unassembled WGS sequence"/>
</dbReference>
<organism evidence="1 2">
    <name type="scientific">Pseudomonas fluorescens</name>
    <dbReference type="NCBI Taxonomy" id="294"/>
    <lineage>
        <taxon>Bacteria</taxon>
        <taxon>Pseudomonadati</taxon>
        <taxon>Pseudomonadota</taxon>
        <taxon>Gammaproteobacteria</taxon>
        <taxon>Pseudomonadales</taxon>
        <taxon>Pseudomonadaceae</taxon>
        <taxon>Pseudomonas</taxon>
    </lineage>
</organism>
<dbReference type="RefSeq" id="WP_269058864.1">
    <property type="nucleotide sequence ID" value="NZ_LJXB01000088.1"/>
</dbReference>
<dbReference type="PATRIC" id="fig|294.162.peg.4755"/>
<accession>A0A0P8WRM2</accession>
<evidence type="ECO:0000313" key="1">
    <source>
        <dbReference type="EMBL" id="KPU56002.1"/>
    </source>
</evidence>
<gene>
    <name evidence="1" type="ORF">AN403_1704</name>
</gene>
<sequence length="41" mass="4465">MKRFIQGGHRGQGILLAESLEDYVSDTKPSSPMTLALMATN</sequence>
<proteinExistence type="predicted"/>
<reference evidence="1 2" key="1">
    <citation type="submission" date="2015-09" db="EMBL/GenBank/DDBJ databases">
        <authorList>
            <person name="Jackson K.R."/>
            <person name="Lunt B.L."/>
            <person name="Fisher J.N.B."/>
            <person name="Gardner A.V."/>
            <person name="Bailey M.E."/>
            <person name="Deus L.M."/>
            <person name="Earl A.S."/>
            <person name="Gibby P.D."/>
            <person name="Hartmann K.A."/>
            <person name="Liu J.E."/>
            <person name="Manci A.M."/>
            <person name="Nielsen D.A."/>
            <person name="Solomon M.B."/>
            <person name="Breakwell D.P."/>
            <person name="Burnett S.H."/>
            <person name="Grose J.H."/>
        </authorList>
    </citation>
    <scope>NUCLEOTIDE SEQUENCE [LARGE SCALE GENOMIC DNA]</scope>
    <source>
        <strain evidence="1 2">S613</strain>
    </source>
</reference>
<dbReference type="AlphaFoldDB" id="A0A0P8WRM2"/>